<dbReference type="InterPro" id="IPR001238">
    <property type="entry name" value="DNA-binding_RecF"/>
</dbReference>
<keyword evidence="9 13" id="KW-0238">DNA-binding</keyword>
<comment type="similarity">
    <text evidence="2 13 14">Belongs to the RecF family.</text>
</comment>
<keyword evidence="6 13" id="KW-0547">Nucleotide-binding</keyword>
<dbReference type="HAMAP" id="MF_00365">
    <property type="entry name" value="RecF"/>
    <property type="match status" value="1"/>
</dbReference>
<dbReference type="GO" id="GO:0006260">
    <property type="term" value="P:DNA replication"/>
    <property type="evidence" value="ECO:0007669"/>
    <property type="project" value="UniProtKB-UniRule"/>
</dbReference>
<dbReference type="Proteomes" id="UP000269542">
    <property type="component" value="Chromosome"/>
</dbReference>
<evidence type="ECO:0000256" key="9">
    <source>
        <dbReference type="ARBA" id="ARBA00023125"/>
    </source>
</evidence>
<evidence type="ECO:0000256" key="11">
    <source>
        <dbReference type="ARBA" id="ARBA00023236"/>
    </source>
</evidence>
<proteinExistence type="inferred from homology"/>
<evidence type="ECO:0000313" key="17">
    <source>
        <dbReference type="Proteomes" id="UP000269542"/>
    </source>
</evidence>
<dbReference type="GO" id="GO:0005737">
    <property type="term" value="C:cytoplasm"/>
    <property type="evidence" value="ECO:0007669"/>
    <property type="project" value="UniProtKB-SubCell"/>
</dbReference>
<dbReference type="InterPro" id="IPR003395">
    <property type="entry name" value="RecF/RecN/SMC_N"/>
</dbReference>
<evidence type="ECO:0000256" key="6">
    <source>
        <dbReference type="ARBA" id="ARBA00022741"/>
    </source>
</evidence>
<dbReference type="GO" id="GO:0005524">
    <property type="term" value="F:ATP binding"/>
    <property type="evidence" value="ECO:0007669"/>
    <property type="project" value="UniProtKB-UniRule"/>
</dbReference>
<dbReference type="PANTHER" id="PTHR32182">
    <property type="entry name" value="DNA REPLICATION AND REPAIR PROTEIN RECF"/>
    <property type="match status" value="1"/>
</dbReference>
<dbReference type="EMBL" id="LR134476">
    <property type="protein sequence ID" value="VEI13349.1"/>
    <property type="molecule type" value="Genomic_DNA"/>
</dbReference>
<evidence type="ECO:0000256" key="10">
    <source>
        <dbReference type="ARBA" id="ARBA00023204"/>
    </source>
</evidence>
<dbReference type="Gene3D" id="1.20.1050.90">
    <property type="entry name" value="RecF/RecN/SMC, N-terminal domain"/>
    <property type="match status" value="1"/>
</dbReference>
<evidence type="ECO:0000256" key="7">
    <source>
        <dbReference type="ARBA" id="ARBA00022763"/>
    </source>
</evidence>
<dbReference type="NCBIfam" id="TIGR00611">
    <property type="entry name" value="recf"/>
    <property type="match status" value="1"/>
</dbReference>
<evidence type="ECO:0000313" key="16">
    <source>
        <dbReference type="EMBL" id="VEI13349.1"/>
    </source>
</evidence>
<keyword evidence="4 13" id="KW-0963">Cytoplasm</keyword>
<dbReference type="GO" id="GO:0009432">
    <property type="term" value="P:SOS response"/>
    <property type="evidence" value="ECO:0007669"/>
    <property type="project" value="UniProtKB-UniRule"/>
</dbReference>
<evidence type="ECO:0000256" key="3">
    <source>
        <dbReference type="ARBA" id="ARBA00020170"/>
    </source>
</evidence>
<evidence type="ECO:0000256" key="5">
    <source>
        <dbReference type="ARBA" id="ARBA00022705"/>
    </source>
</evidence>
<keyword evidence="7 13" id="KW-0227">DNA damage</keyword>
<dbReference type="PROSITE" id="PS00618">
    <property type="entry name" value="RECF_2"/>
    <property type="match status" value="1"/>
</dbReference>
<evidence type="ECO:0000256" key="13">
    <source>
        <dbReference type="HAMAP-Rule" id="MF_00365"/>
    </source>
</evidence>
<protein>
    <recommendedName>
        <fullName evidence="3 13">DNA replication and repair protein RecF</fullName>
    </recommendedName>
</protein>
<accession>A0A448PEI3</accession>
<keyword evidence="11 13" id="KW-0742">SOS response</keyword>
<gene>
    <name evidence="13 16" type="primary">recF</name>
    <name evidence="16" type="ORF">NCTC13354_01061</name>
</gene>
<organism evidence="16 17">
    <name type="scientific">Trueperella bialowiezensis</name>
    <dbReference type="NCBI Taxonomy" id="312285"/>
    <lineage>
        <taxon>Bacteria</taxon>
        <taxon>Bacillati</taxon>
        <taxon>Actinomycetota</taxon>
        <taxon>Actinomycetes</taxon>
        <taxon>Actinomycetales</taxon>
        <taxon>Actinomycetaceae</taxon>
        <taxon>Trueperella</taxon>
    </lineage>
</organism>
<comment type="subcellular location">
    <subcellularLocation>
        <location evidence="1 13 14">Cytoplasm</location>
    </subcellularLocation>
</comment>
<evidence type="ECO:0000256" key="2">
    <source>
        <dbReference type="ARBA" id="ARBA00008016"/>
    </source>
</evidence>
<dbReference type="PROSITE" id="PS00617">
    <property type="entry name" value="RECF_1"/>
    <property type="match status" value="1"/>
</dbReference>
<keyword evidence="17" id="KW-1185">Reference proteome</keyword>
<feature type="domain" description="RecF/RecN/SMC N-terminal" evidence="15">
    <location>
        <begin position="2"/>
        <end position="369"/>
    </location>
</feature>
<evidence type="ECO:0000256" key="14">
    <source>
        <dbReference type="RuleBase" id="RU000578"/>
    </source>
</evidence>
<dbReference type="GO" id="GO:0006302">
    <property type="term" value="P:double-strand break repair"/>
    <property type="evidence" value="ECO:0007669"/>
    <property type="project" value="TreeGrafter"/>
</dbReference>
<keyword evidence="8 13" id="KW-0067">ATP-binding</keyword>
<dbReference type="Pfam" id="PF02463">
    <property type="entry name" value="SMC_N"/>
    <property type="match status" value="1"/>
</dbReference>
<dbReference type="PANTHER" id="PTHR32182:SF0">
    <property type="entry name" value="DNA REPLICATION AND REPAIR PROTEIN RECF"/>
    <property type="match status" value="1"/>
</dbReference>
<dbReference type="GO" id="GO:0003697">
    <property type="term" value="F:single-stranded DNA binding"/>
    <property type="evidence" value="ECO:0007669"/>
    <property type="project" value="UniProtKB-UniRule"/>
</dbReference>
<comment type="function">
    <text evidence="12 13 14">The RecF protein is involved in DNA metabolism; it is required for DNA replication and normal SOS inducibility. RecF binds preferentially to single-stranded, linear DNA. It also seems to bind ATP.</text>
</comment>
<evidence type="ECO:0000256" key="1">
    <source>
        <dbReference type="ARBA" id="ARBA00004496"/>
    </source>
</evidence>
<dbReference type="InterPro" id="IPR042174">
    <property type="entry name" value="RecF_2"/>
</dbReference>
<dbReference type="GO" id="GO:0000731">
    <property type="term" value="P:DNA synthesis involved in DNA repair"/>
    <property type="evidence" value="ECO:0007669"/>
    <property type="project" value="TreeGrafter"/>
</dbReference>
<keyword evidence="5 13" id="KW-0235">DNA replication</keyword>
<sequence length="398" mass="43772">MLEFSPGVVTFIGENGQGKTNLVEAIGYLATFSSHRVAADAALVRQGANAGVIRAKVNRGSSDTMVELEILTGKANRARINRGNARPADLLGIVRAVTFAPEDLELVKGDPAARRRFLDDLMVQFRPRLGAVRAEYDKVLRQRGALLKTMAKAKRRGGYYDEAALDVWDAQLIRFGSQIIAARAEIVAGLRPFVEEYYTAVSAGRGLARIDYAANLDVRRGWDLPEPHELNSDDAEVRQSARDKVAAHERDAQDVEATARLFGETLQQWRADEIDRGVNLVGPHRDDLALSLGTLPAKGFASHGESWSYALALRLGSWKLLRSHSSGDWADNEEPILILDDVFAELDSRRREQLARIVTEAEQVFVTAAVGEDLPELGGTRFVVHDGTVQHVEEPGDD</sequence>
<evidence type="ECO:0000256" key="8">
    <source>
        <dbReference type="ARBA" id="ARBA00022840"/>
    </source>
</evidence>
<dbReference type="AlphaFoldDB" id="A0A448PEI3"/>
<evidence type="ECO:0000256" key="4">
    <source>
        <dbReference type="ARBA" id="ARBA00022490"/>
    </source>
</evidence>
<name>A0A448PEI3_9ACTO</name>
<dbReference type="KEGG" id="tbw:NCTC13354_01061"/>
<dbReference type="InterPro" id="IPR027417">
    <property type="entry name" value="P-loop_NTPase"/>
</dbReference>
<reference evidence="16 17" key="1">
    <citation type="submission" date="2018-12" db="EMBL/GenBank/DDBJ databases">
        <authorList>
            <consortium name="Pathogen Informatics"/>
        </authorList>
    </citation>
    <scope>NUCLEOTIDE SEQUENCE [LARGE SCALE GENOMIC DNA]</scope>
    <source>
        <strain evidence="16 17">NCTC13354</strain>
    </source>
</reference>
<dbReference type="InterPro" id="IPR018078">
    <property type="entry name" value="DNA-binding_RecF_CS"/>
</dbReference>
<dbReference type="Gene3D" id="3.40.50.300">
    <property type="entry name" value="P-loop containing nucleotide triphosphate hydrolases"/>
    <property type="match status" value="1"/>
</dbReference>
<dbReference type="SUPFAM" id="SSF52540">
    <property type="entry name" value="P-loop containing nucleoside triphosphate hydrolases"/>
    <property type="match status" value="1"/>
</dbReference>
<evidence type="ECO:0000256" key="12">
    <source>
        <dbReference type="ARBA" id="ARBA00025401"/>
    </source>
</evidence>
<evidence type="ECO:0000259" key="15">
    <source>
        <dbReference type="Pfam" id="PF02463"/>
    </source>
</evidence>
<feature type="binding site" evidence="13">
    <location>
        <begin position="13"/>
        <end position="20"/>
    </location>
    <ligand>
        <name>ATP</name>
        <dbReference type="ChEBI" id="CHEBI:30616"/>
    </ligand>
</feature>
<keyword evidence="10 13" id="KW-0234">DNA repair</keyword>